<sequence>MKQSLFFAKTRKESPKDAVAASHKFLLRADYIDQLAAGIYTLLPLGQKAHQKLLKIIREEMDAIGAQELLMPALHPKAIWESSGRWEVYKGEMYQFQDKSKHWFGLGPTHEEIITAIVASRVSSFRDLPVALYQIQGKFRDEARPKAGLMRGKEFIMKDLYSFHATKEDFDDFYNKASEAYLRIFKRCGVEAFPVLASGGAFTKDMTKEFMIKTKAGEDITLICEHCGWAANKEISANVSKNCPVCKEKVSEHVTLEAGHIFHLGTRYSEKLGAFFLDENGKRQPMIMGCYGLGTTRLLAAIVEVHYDKKGIMWPESIAPFDIHLLALGKDNKIKQEAEAIEGHLQKEGIGVLYDDRDISAGEKFADADLIGIPLRVVISEKTLGQGMVEIKYRKEDAARMVTRGELINIAKADLNRVNN</sequence>
<dbReference type="GO" id="GO:0005524">
    <property type="term" value="F:ATP binding"/>
    <property type="evidence" value="ECO:0007669"/>
    <property type="project" value="UniProtKB-KW"/>
</dbReference>
<dbReference type="SUPFAM" id="SSF52954">
    <property type="entry name" value="Class II aaRS ABD-related"/>
    <property type="match status" value="1"/>
</dbReference>
<keyword evidence="4" id="KW-0547">Nucleotide-binding</keyword>
<reference evidence="11 12" key="1">
    <citation type="journal article" date="2016" name="Nat. Commun.">
        <title>Thousands of microbial genomes shed light on interconnected biogeochemical processes in an aquifer system.</title>
        <authorList>
            <person name="Anantharaman K."/>
            <person name="Brown C.T."/>
            <person name="Hug L.A."/>
            <person name="Sharon I."/>
            <person name="Castelle C.J."/>
            <person name="Probst A.J."/>
            <person name="Thomas B.C."/>
            <person name="Singh A."/>
            <person name="Wilkins M.J."/>
            <person name="Karaoz U."/>
            <person name="Brodie E.L."/>
            <person name="Williams K.H."/>
            <person name="Hubbard S.S."/>
            <person name="Banfield J.F."/>
        </authorList>
    </citation>
    <scope>NUCLEOTIDE SEQUENCE [LARGE SCALE GENOMIC DNA]</scope>
</reference>
<dbReference type="Pfam" id="PF03129">
    <property type="entry name" value="HGTP_anticodon"/>
    <property type="match status" value="1"/>
</dbReference>
<dbReference type="PANTHER" id="PTHR42753:SF2">
    <property type="entry name" value="PROLINE--TRNA LIGASE"/>
    <property type="match status" value="1"/>
</dbReference>
<protein>
    <recommendedName>
        <fullName evidence="2">Proline--tRNA ligase</fullName>
        <ecNumber evidence="1">6.1.1.15</ecNumber>
    </recommendedName>
    <alternativeName>
        <fullName evidence="8">Prolyl-tRNA synthetase</fullName>
    </alternativeName>
</protein>
<dbReference type="PANTHER" id="PTHR42753">
    <property type="entry name" value="MITOCHONDRIAL RIBOSOME PROTEIN L39/PROLYL-TRNA LIGASE FAMILY MEMBER"/>
    <property type="match status" value="1"/>
</dbReference>
<evidence type="ECO:0000256" key="3">
    <source>
        <dbReference type="ARBA" id="ARBA00022598"/>
    </source>
</evidence>
<dbReference type="InterPro" id="IPR045864">
    <property type="entry name" value="aa-tRNA-synth_II/BPL/LPL"/>
</dbReference>
<dbReference type="Gene3D" id="3.40.50.800">
    <property type="entry name" value="Anticodon-binding domain"/>
    <property type="match status" value="1"/>
</dbReference>
<dbReference type="Proteomes" id="UP000178869">
    <property type="component" value="Unassembled WGS sequence"/>
</dbReference>
<dbReference type="SUPFAM" id="SSF55681">
    <property type="entry name" value="Class II aaRS and biotin synthetases"/>
    <property type="match status" value="1"/>
</dbReference>
<dbReference type="InterPro" id="IPR006195">
    <property type="entry name" value="aa-tRNA-synth_II"/>
</dbReference>
<evidence type="ECO:0000259" key="10">
    <source>
        <dbReference type="PROSITE" id="PS50862"/>
    </source>
</evidence>
<evidence type="ECO:0000256" key="6">
    <source>
        <dbReference type="ARBA" id="ARBA00022917"/>
    </source>
</evidence>
<dbReference type="EMBL" id="MHSR01000008">
    <property type="protein sequence ID" value="OHA47069.1"/>
    <property type="molecule type" value="Genomic_DNA"/>
</dbReference>
<dbReference type="EC" id="6.1.1.15" evidence="1"/>
<dbReference type="AlphaFoldDB" id="A0A1G2PH52"/>
<dbReference type="InterPro" id="IPR002314">
    <property type="entry name" value="aa-tRNA-synt_IIb"/>
</dbReference>
<evidence type="ECO:0000256" key="2">
    <source>
        <dbReference type="ARBA" id="ARBA00019110"/>
    </source>
</evidence>
<keyword evidence="3" id="KW-0436">Ligase</keyword>
<dbReference type="GO" id="GO:0005829">
    <property type="term" value="C:cytosol"/>
    <property type="evidence" value="ECO:0007669"/>
    <property type="project" value="TreeGrafter"/>
</dbReference>
<gene>
    <name evidence="11" type="ORF">A2828_03820</name>
</gene>
<dbReference type="InterPro" id="IPR002316">
    <property type="entry name" value="Pro-tRNA-ligase_IIa"/>
</dbReference>
<evidence type="ECO:0000256" key="4">
    <source>
        <dbReference type="ARBA" id="ARBA00022741"/>
    </source>
</evidence>
<evidence type="ECO:0000256" key="9">
    <source>
        <dbReference type="ARBA" id="ARBA00047671"/>
    </source>
</evidence>
<evidence type="ECO:0000256" key="7">
    <source>
        <dbReference type="ARBA" id="ARBA00023146"/>
    </source>
</evidence>
<dbReference type="GO" id="GO:0006433">
    <property type="term" value="P:prolyl-tRNA aminoacylation"/>
    <property type="evidence" value="ECO:0007669"/>
    <property type="project" value="InterPro"/>
</dbReference>
<dbReference type="GO" id="GO:0004827">
    <property type="term" value="F:proline-tRNA ligase activity"/>
    <property type="evidence" value="ECO:0007669"/>
    <property type="project" value="UniProtKB-EC"/>
</dbReference>
<dbReference type="CDD" id="cd00779">
    <property type="entry name" value="ProRS_core_prok"/>
    <property type="match status" value="1"/>
</dbReference>
<evidence type="ECO:0000313" key="11">
    <source>
        <dbReference type="EMBL" id="OHA47069.1"/>
    </source>
</evidence>
<dbReference type="PROSITE" id="PS50862">
    <property type="entry name" value="AA_TRNA_LIGASE_II"/>
    <property type="match status" value="1"/>
</dbReference>
<dbReference type="Gene3D" id="3.30.930.10">
    <property type="entry name" value="Bira Bifunctional Protein, Domain 2"/>
    <property type="match status" value="1"/>
</dbReference>
<dbReference type="InterPro" id="IPR050062">
    <property type="entry name" value="Pro-tRNA_synthetase"/>
</dbReference>
<evidence type="ECO:0000313" key="12">
    <source>
        <dbReference type="Proteomes" id="UP000178869"/>
    </source>
</evidence>
<evidence type="ECO:0000256" key="1">
    <source>
        <dbReference type="ARBA" id="ARBA00012831"/>
    </source>
</evidence>
<comment type="catalytic activity">
    <reaction evidence="9">
        <text>tRNA(Pro) + L-proline + ATP = L-prolyl-tRNA(Pro) + AMP + diphosphate</text>
        <dbReference type="Rhea" id="RHEA:14305"/>
        <dbReference type="Rhea" id="RHEA-COMP:9700"/>
        <dbReference type="Rhea" id="RHEA-COMP:9702"/>
        <dbReference type="ChEBI" id="CHEBI:30616"/>
        <dbReference type="ChEBI" id="CHEBI:33019"/>
        <dbReference type="ChEBI" id="CHEBI:60039"/>
        <dbReference type="ChEBI" id="CHEBI:78442"/>
        <dbReference type="ChEBI" id="CHEBI:78532"/>
        <dbReference type="ChEBI" id="CHEBI:456215"/>
        <dbReference type="EC" id="6.1.1.15"/>
    </reaction>
</comment>
<name>A0A1G2PH52_9BACT</name>
<dbReference type="PRINTS" id="PR01046">
    <property type="entry name" value="TRNASYNTHPRO"/>
</dbReference>
<accession>A0A1G2PH52</accession>
<keyword evidence="7" id="KW-0030">Aminoacyl-tRNA synthetase</keyword>
<evidence type="ECO:0000256" key="8">
    <source>
        <dbReference type="ARBA" id="ARBA00029731"/>
    </source>
</evidence>
<evidence type="ECO:0000256" key="5">
    <source>
        <dbReference type="ARBA" id="ARBA00022840"/>
    </source>
</evidence>
<dbReference type="InterPro" id="IPR033730">
    <property type="entry name" value="ProRS_core_prok"/>
</dbReference>
<proteinExistence type="predicted"/>
<dbReference type="CDD" id="cd00861">
    <property type="entry name" value="ProRS_anticodon_short"/>
    <property type="match status" value="1"/>
</dbReference>
<dbReference type="InterPro" id="IPR004154">
    <property type="entry name" value="Anticodon-bd"/>
</dbReference>
<organism evidence="11 12">
    <name type="scientific">Candidatus Terrybacteria bacterium RIFCSPHIGHO2_01_FULL_43_35</name>
    <dbReference type="NCBI Taxonomy" id="1802361"/>
    <lineage>
        <taxon>Bacteria</taxon>
        <taxon>Candidatus Terryibacteriota</taxon>
    </lineage>
</organism>
<dbReference type="InterPro" id="IPR044140">
    <property type="entry name" value="ProRS_anticodon_short"/>
</dbReference>
<keyword evidence="6" id="KW-0648">Protein biosynthesis</keyword>
<comment type="caution">
    <text evidence="11">The sequence shown here is derived from an EMBL/GenBank/DDBJ whole genome shotgun (WGS) entry which is preliminary data.</text>
</comment>
<dbReference type="Pfam" id="PF00587">
    <property type="entry name" value="tRNA-synt_2b"/>
    <property type="match status" value="1"/>
</dbReference>
<keyword evidence="5" id="KW-0067">ATP-binding</keyword>
<feature type="domain" description="Aminoacyl-transfer RNA synthetases class-II family profile" evidence="10">
    <location>
        <begin position="17"/>
        <end position="315"/>
    </location>
</feature>
<dbReference type="InterPro" id="IPR036621">
    <property type="entry name" value="Anticodon-bd_dom_sf"/>
</dbReference>